<proteinExistence type="inferred from homology"/>
<evidence type="ECO:0000313" key="7">
    <source>
        <dbReference type="Proteomes" id="UP000602647"/>
    </source>
</evidence>
<comment type="similarity">
    <text evidence="2">Belongs to the ACC deaminase/D-cysteine desulfhydrase family.</text>
</comment>
<evidence type="ECO:0000256" key="1">
    <source>
        <dbReference type="ARBA" id="ARBA00001933"/>
    </source>
</evidence>
<dbReference type="Gene3D" id="3.40.50.1100">
    <property type="match status" value="2"/>
</dbReference>
<dbReference type="Proteomes" id="UP000602647">
    <property type="component" value="Unassembled WGS sequence"/>
</dbReference>
<keyword evidence="3 4" id="KW-0663">Pyridoxal phosphate</keyword>
<dbReference type="GO" id="GO:1901605">
    <property type="term" value="P:alpha-amino acid metabolic process"/>
    <property type="evidence" value="ECO:0007669"/>
    <property type="project" value="UniProtKB-ARBA"/>
</dbReference>
<dbReference type="EMBL" id="JACRYT010000014">
    <property type="protein sequence ID" value="MBC6680530.1"/>
    <property type="molecule type" value="Genomic_DNA"/>
</dbReference>
<comment type="caution">
    <text evidence="6">The sequence shown here is derived from an EMBL/GenBank/DDBJ whole genome shotgun (WGS) entry which is preliminary data.</text>
</comment>
<dbReference type="InterPro" id="IPR027278">
    <property type="entry name" value="ACCD_DCysDesulf"/>
</dbReference>
<dbReference type="InterPro" id="IPR036052">
    <property type="entry name" value="TrpB-like_PALP_sf"/>
</dbReference>
<evidence type="ECO:0000256" key="4">
    <source>
        <dbReference type="PIRSR" id="PIRSR006278-2"/>
    </source>
</evidence>
<dbReference type="RefSeq" id="WP_187303630.1">
    <property type="nucleotide sequence ID" value="NZ_CBCTON010000003.1"/>
</dbReference>
<evidence type="ECO:0000256" key="3">
    <source>
        <dbReference type="ARBA" id="ARBA00022898"/>
    </source>
</evidence>
<organism evidence="6 7">
    <name type="scientific">Zhenpiania hominis</name>
    <dbReference type="NCBI Taxonomy" id="2763644"/>
    <lineage>
        <taxon>Bacteria</taxon>
        <taxon>Bacillati</taxon>
        <taxon>Bacillota</taxon>
        <taxon>Clostridia</taxon>
        <taxon>Peptostreptococcales</taxon>
        <taxon>Anaerovoracaceae</taxon>
        <taxon>Zhenpiania</taxon>
    </lineage>
</organism>
<name>A0A923SRF6_9FIRM</name>
<gene>
    <name evidence="6" type="ORF">H9L42_11935</name>
</gene>
<evidence type="ECO:0000256" key="2">
    <source>
        <dbReference type="ARBA" id="ARBA00008639"/>
    </source>
</evidence>
<feature type="domain" description="Tryptophan synthase beta chain-like PALP" evidence="5">
    <location>
        <begin position="13"/>
        <end position="317"/>
    </location>
</feature>
<dbReference type="PIRSF" id="PIRSF006278">
    <property type="entry name" value="ACCD_DCysDesulf"/>
    <property type="match status" value="1"/>
</dbReference>
<keyword evidence="7" id="KW-1185">Reference proteome</keyword>
<dbReference type="PANTHER" id="PTHR43780:SF2">
    <property type="entry name" value="1-AMINOCYCLOPROPANE-1-CARBOXYLATE DEAMINASE-RELATED"/>
    <property type="match status" value="1"/>
</dbReference>
<protein>
    <submittedName>
        <fullName evidence="6">D-cysteine desulfhydrase family protein</fullName>
    </submittedName>
</protein>
<evidence type="ECO:0000259" key="5">
    <source>
        <dbReference type="Pfam" id="PF00291"/>
    </source>
</evidence>
<dbReference type="Pfam" id="PF00291">
    <property type="entry name" value="PALP"/>
    <property type="match status" value="1"/>
</dbReference>
<evidence type="ECO:0000313" key="6">
    <source>
        <dbReference type="EMBL" id="MBC6680530.1"/>
    </source>
</evidence>
<comment type="cofactor">
    <cofactor evidence="1">
        <name>pyridoxal 5'-phosphate</name>
        <dbReference type="ChEBI" id="CHEBI:597326"/>
    </cofactor>
</comment>
<dbReference type="PANTHER" id="PTHR43780">
    <property type="entry name" value="1-AMINOCYCLOPROPANE-1-CARBOXYLATE DEAMINASE-RELATED"/>
    <property type="match status" value="1"/>
</dbReference>
<reference evidence="6" key="1">
    <citation type="submission" date="2020-08" db="EMBL/GenBank/DDBJ databases">
        <title>Genome public.</title>
        <authorList>
            <person name="Liu C."/>
            <person name="Sun Q."/>
        </authorList>
    </citation>
    <scope>NUCLEOTIDE SEQUENCE</scope>
    <source>
        <strain evidence="6">BX12</strain>
    </source>
</reference>
<feature type="modified residue" description="N6-(pyridoxal phosphate)lysine" evidence="4">
    <location>
        <position position="47"/>
    </location>
</feature>
<dbReference type="SUPFAM" id="SSF53686">
    <property type="entry name" value="Tryptophan synthase beta subunit-like PLP-dependent enzymes"/>
    <property type="match status" value="1"/>
</dbReference>
<dbReference type="GO" id="GO:0019148">
    <property type="term" value="F:D-cysteine desulfhydrase activity"/>
    <property type="evidence" value="ECO:0007669"/>
    <property type="project" value="TreeGrafter"/>
</dbReference>
<dbReference type="InterPro" id="IPR001926">
    <property type="entry name" value="TrpB-like_PALP"/>
</dbReference>
<accession>A0A923SRF6</accession>
<sequence length="342" mass="37894">MSLGCKKVPFLDLPTPIEYLPNISRELGINLYLKRDDLTGLGMGGNKLRKLEYFLYDAQQQGATMLLTTGGVQTNHGRLTAAVAAKYGLKCAIVAIDEYPGEISANILLDRMMGADVILKEDDHLRSLQVQTHETAMAVKERYEAQGETVYYIPTGGSNELGILGYYDCAEELTVQAAELGISDSRIIVPVGSMGTYMGLFCGLKDLESPLTLSGVLIAPYEESVRAFAKSYFDKVKECYGLEFDAEKSDFHIDEDYTCGGYNNPVPEVREAIYNMARKEAIILDPCYTGKAFNGICQMIRDRKIEQGETIIFVHTGGQPGINTPHHRLEMEQELMDGIKIL</sequence>
<dbReference type="AlphaFoldDB" id="A0A923SRF6"/>